<name>A0ACC0YEU6_9ROSI</name>
<reference evidence="2" key="1">
    <citation type="journal article" date="2023" name="G3 (Bethesda)">
        <title>Genome assembly and association tests identify interacting loci associated with vigor, precocity, and sex in interspecific pistachio rootstocks.</title>
        <authorList>
            <person name="Palmer W."/>
            <person name="Jacygrad E."/>
            <person name="Sagayaradj S."/>
            <person name="Cavanaugh K."/>
            <person name="Han R."/>
            <person name="Bertier L."/>
            <person name="Beede B."/>
            <person name="Kafkas S."/>
            <person name="Golino D."/>
            <person name="Preece J."/>
            <person name="Michelmore R."/>
        </authorList>
    </citation>
    <scope>NUCLEOTIDE SEQUENCE [LARGE SCALE GENOMIC DNA]</scope>
</reference>
<comment type="caution">
    <text evidence="1">The sequence shown here is derived from an EMBL/GenBank/DDBJ whole genome shotgun (WGS) entry which is preliminary data.</text>
</comment>
<keyword evidence="2" id="KW-1185">Reference proteome</keyword>
<organism evidence="1 2">
    <name type="scientific">Pistacia integerrima</name>
    <dbReference type="NCBI Taxonomy" id="434235"/>
    <lineage>
        <taxon>Eukaryota</taxon>
        <taxon>Viridiplantae</taxon>
        <taxon>Streptophyta</taxon>
        <taxon>Embryophyta</taxon>
        <taxon>Tracheophyta</taxon>
        <taxon>Spermatophyta</taxon>
        <taxon>Magnoliopsida</taxon>
        <taxon>eudicotyledons</taxon>
        <taxon>Gunneridae</taxon>
        <taxon>Pentapetalae</taxon>
        <taxon>rosids</taxon>
        <taxon>malvids</taxon>
        <taxon>Sapindales</taxon>
        <taxon>Anacardiaceae</taxon>
        <taxon>Pistacia</taxon>
    </lineage>
</organism>
<dbReference type="Proteomes" id="UP001163603">
    <property type="component" value="Chromosome 7"/>
</dbReference>
<evidence type="ECO:0000313" key="2">
    <source>
        <dbReference type="Proteomes" id="UP001163603"/>
    </source>
</evidence>
<proteinExistence type="predicted"/>
<dbReference type="EMBL" id="CM047742">
    <property type="protein sequence ID" value="KAJ0034862.1"/>
    <property type="molecule type" value="Genomic_DNA"/>
</dbReference>
<protein>
    <submittedName>
        <fullName evidence="1">Uncharacterized protein</fullName>
    </submittedName>
</protein>
<accession>A0ACC0YEU6</accession>
<gene>
    <name evidence="1" type="ORF">Pint_26357</name>
</gene>
<evidence type="ECO:0000313" key="1">
    <source>
        <dbReference type="EMBL" id="KAJ0034862.1"/>
    </source>
</evidence>
<sequence length="628" mass="69858">MEEEEVNRPLVLVHRPPNFHFPFRHHLATQFNLFDPLDSPDSTRSSLLCRHAHNIRVLLCVDPTPVSSDLLSLLPALELIVGSTVGVDHIDLPECRRRGITVTNAGVAFSEDVADLAVGLLIDVSRKISAGDRFLRASSWAKTGDYALGSKLGGKRVGMVGMGKIGSEVVKRLQAFGCIISYNSRSKKSAIQFPYYPDVYELAVNSDVLVVCCALTEETHHIINKDVMTALGKEGVIINVGRGALIDEKEMMKLLVRGEIGGVGLDVFENEPHMPKELFQLDNVVLSPHCAVATPECFNALEELIVFNLKAFFANKPLWYCDSSVAMYNAPVHKLGDSQMTLSPEFRGEPLIPGLPDDVALNCLLRLPVESHATCRAVCKRWHLLLRNKEQFFTHRKELGFRDPWLFVFATDKYTRKIQWQLLDLTHYSWHTIPAMPCMGSDVDCPLDLVLKYDMQKNRWTVMNKMITARSSFASGVIDGMIYVAGGSSSDLFELDSAEVLDPVKGSWHSIANMGTDMVAYDAAVLNGKLLVTEGLERMKLRVYNSNTDSWEPIEGPPLPQQICKPFAVNAGDSTIYVVGQNLHVAVGRISRLSTSEEKWSFRVKWHVVDAPETFSNLTPSSSQVLFA</sequence>